<protein>
    <submittedName>
        <fullName evidence="2">Uncharacterized protein</fullName>
    </submittedName>
</protein>
<accession>A0A2T5M5V1</accession>
<dbReference type="AlphaFoldDB" id="A0A2T5M5V1"/>
<organism evidence="2 3">
    <name type="scientific">Aspergillus ochraceoroseus IBT 24754</name>
    <dbReference type="NCBI Taxonomy" id="1392256"/>
    <lineage>
        <taxon>Eukaryota</taxon>
        <taxon>Fungi</taxon>
        <taxon>Dikarya</taxon>
        <taxon>Ascomycota</taxon>
        <taxon>Pezizomycotina</taxon>
        <taxon>Eurotiomycetes</taxon>
        <taxon>Eurotiomycetidae</taxon>
        <taxon>Eurotiales</taxon>
        <taxon>Aspergillaceae</taxon>
        <taxon>Aspergillus</taxon>
        <taxon>Aspergillus subgen. Nidulantes</taxon>
    </lineage>
</organism>
<dbReference type="VEuPathDB" id="FungiDB:P175DRAFT_010057"/>
<reference evidence="2 3" key="1">
    <citation type="journal article" date="2018" name="Proc. Natl. Acad. Sci. U.S.A.">
        <title>Linking secondary metabolites to gene clusters through genome sequencing of six diverse Aspergillus species.</title>
        <authorList>
            <person name="Kaerboelling I."/>
            <person name="Vesth T.C."/>
            <person name="Frisvad J.C."/>
            <person name="Nybo J.L."/>
            <person name="Theobald S."/>
            <person name="Kuo A."/>
            <person name="Bowyer P."/>
            <person name="Matsuda Y."/>
            <person name="Mondo S."/>
            <person name="Lyhne E.K."/>
            <person name="Kogle M.E."/>
            <person name="Clum A."/>
            <person name="Lipzen A."/>
            <person name="Salamov A."/>
            <person name="Ngan C.Y."/>
            <person name="Daum C."/>
            <person name="Chiniquy J."/>
            <person name="Barry K."/>
            <person name="LaButti K."/>
            <person name="Haridas S."/>
            <person name="Simmons B.A."/>
            <person name="Magnuson J.K."/>
            <person name="Mortensen U.H."/>
            <person name="Larsen T.O."/>
            <person name="Grigoriev I.V."/>
            <person name="Baker S.E."/>
            <person name="Andersen M.R."/>
        </authorList>
    </citation>
    <scope>NUCLEOTIDE SEQUENCE [LARGE SCALE GENOMIC DNA]</scope>
    <source>
        <strain evidence="2 3">IBT 24754</strain>
    </source>
</reference>
<name>A0A2T5M5V1_9EURO</name>
<keyword evidence="1" id="KW-0472">Membrane</keyword>
<dbReference type="Proteomes" id="UP000244073">
    <property type="component" value="Unassembled WGS sequence"/>
</dbReference>
<dbReference type="GeneID" id="63809209"/>
<gene>
    <name evidence="2" type="ORF">P175DRAFT_010057</name>
</gene>
<dbReference type="EMBL" id="MSFN02000001">
    <property type="protein sequence ID" value="PTU23913.1"/>
    <property type="molecule type" value="Genomic_DNA"/>
</dbReference>
<evidence type="ECO:0000313" key="3">
    <source>
        <dbReference type="Proteomes" id="UP000244073"/>
    </source>
</evidence>
<feature type="transmembrane region" description="Helical" evidence="1">
    <location>
        <begin position="75"/>
        <end position="95"/>
    </location>
</feature>
<proteinExistence type="predicted"/>
<evidence type="ECO:0000313" key="2">
    <source>
        <dbReference type="EMBL" id="PTU23913.1"/>
    </source>
</evidence>
<keyword evidence="1" id="KW-1133">Transmembrane helix</keyword>
<keyword evidence="1" id="KW-0812">Transmembrane</keyword>
<sequence>MGQFCTQQVTDPLSYRPVLVLRHGSDYHIRYESAPTRDSRIMLGSLVSQMIRIGMTMLNDYGASLLDLDAYRPPFIFIFILFFFPLLSGGTATMISRQNSLNSERDKVDEEQSSKS</sequence>
<comment type="caution">
    <text evidence="2">The sequence shown here is derived from an EMBL/GenBank/DDBJ whole genome shotgun (WGS) entry which is preliminary data.</text>
</comment>
<evidence type="ECO:0000256" key="1">
    <source>
        <dbReference type="SAM" id="Phobius"/>
    </source>
</evidence>
<dbReference type="RefSeq" id="XP_040755305.1">
    <property type="nucleotide sequence ID" value="XM_040892327.1"/>
</dbReference>